<keyword evidence="8" id="KW-0699">rRNA-binding</keyword>
<accession>A0ABU1APR8</accession>
<dbReference type="HAMAP" id="MF_00104">
    <property type="entry name" value="RNase_III"/>
    <property type="match status" value="1"/>
</dbReference>
<feature type="active site" evidence="8">
    <location>
        <position position="46"/>
    </location>
</feature>
<evidence type="ECO:0000256" key="8">
    <source>
        <dbReference type="HAMAP-Rule" id="MF_00104"/>
    </source>
</evidence>
<evidence type="ECO:0000259" key="9">
    <source>
        <dbReference type="PROSITE" id="PS50137"/>
    </source>
</evidence>
<keyword evidence="12" id="KW-1185">Reference proteome</keyword>
<feature type="domain" description="DRBM" evidence="9">
    <location>
        <begin position="156"/>
        <end position="225"/>
    </location>
</feature>
<dbReference type="SUPFAM" id="SSF54768">
    <property type="entry name" value="dsRNA-binding domain-like"/>
    <property type="match status" value="1"/>
</dbReference>
<dbReference type="PANTHER" id="PTHR11207">
    <property type="entry name" value="RIBONUCLEASE III"/>
    <property type="match status" value="1"/>
</dbReference>
<evidence type="ECO:0000313" key="11">
    <source>
        <dbReference type="EMBL" id="MDQ8196218.1"/>
    </source>
</evidence>
<keyword evidence="5 8" id="KW-0255">Endonuclease</keyword>
<dbReference type="InterPro" id="IPR014720">
    <property type="entry name" value="dsRBD_dom"/>
</dbReference>
<proteinExistence type="inferred from homology"/>
<evidence type="ECO:0000313" key="12">
    <source>
        <dbReference type="Proteomes" id="UP001243717"/>
    </source>
</evidence>
<dbReference type="SMART" id="SM00358">
    <property type="entry name" value="DSRM"/>
    <property type="match status" value="1"/>
</dbReference>
<comment type="similarity">
    <text evidence="2">Belongs to the ribonuclease III family.</text>
</comment>
<evidence type="ECO:0000259" key="10">
    <source>
        <dbReference type="PROSITE" id="PS50142"/>
    </source>
</evidence>
<evidence type="ECO:0000256" key="7">
    <source>
        <dbReference type="ARBA" id="ARBA00022884"/>
    </source>
</evidence>
<dbReference type="CDD" id="cd10845">
    <property type="entry name" value="DSRM_RNAse_III_family"/>
    <property type="match status" value="1"/>
</dbReference>
<evidence type="ECO:0000256" key="3">
    <source>
        <dbReference type="ARBA" id="ARBA00022664"/>
    </source>
</evidence>
<keyword evidence="8" id="KW-0963">Cytoplasm</keyword>
<feature type="binding site" evidence="8">
    <location>
        <position position="42"/>
    </location>
    <ligand>
        <name>Mg(2+)</name>
        <dbReference type="ChEBI" id="CHEBI:18420"/>
    </ligand>
</feature>
<dbReference type="RefSeq" id="WP_308986655.1">
    <property type="nucleotide sequence ID" value="NZ_JARXIC010000054.1"/>
</dbReference>
<dbReference type="CDD" id="cd00593">
    <property type="entry name" value="RIBOc"/>
    <property type="match status" value="1"/>
</dbReference>
<keyword evidence="8" id="KW-0479">Metal-binding</keyword>
<evidence type="ECO:0000256" key="4">
    <source>
        <dbReference type="ARBA" id="ARBA00022722"/>
    </source>
</evidence>
<keyword evidence="8" id="KW-0819">tRNA processing</keyword>
<feature type="domain" description="RNase III" evidence="10">
    <location>
        <begin position="4"/>
        <end position="129"/>
    </location>
</feature>
<name>A0ABU1APR8_9BACT</name>
<dbReference type="Gene3D" id="1.10.1520.10">
    <property type="entry name" value="Ribonuclease III domain"/>
    <property type="match status" value="1"/>
</dbReference>
<protein>
    <recommendedName>
        <fullName evidence="8">Ribonuclease 3</fullName>
        <ecNumber evidence="8">3.1.26.3</ecNumber>
    </recommendedName>
    <alternativeName>
        <fullName evidence="8">Ribonuclease III</fullName>
        <shortName evidence="8">RNase III</shortName>
    </alternativeName>
</protein>
<dbReference type="EC" id="3.1.26.3" evidence="8"/>
<dbReference type="PROSITE" id="PS00517">
    <property type="entry name" value="RNASE_3_1"/>
    <property type="match status" value="1"/>
</dbReference>
<comment type="function">
    <text evidence="8">Digests double-stranded RNA. Involved in the processing of primary rRNA transcript to yield the immediate precursors to the large and small rRNAs (23S and 16S). Processes some mRNAs, and tRNAs when they are encoded in the rRNA operon. Processes pre-crRNA and tracrRNA of type II CRISPR loci if present in the organism.</text>
</comment>
<keyword evidence="7 8" id="KW-0694">RNA-binding</keyword>
<dbReference type="PROSITE" id="PS50142">
    <property type="entry name" value="RNASE_3_2"/>
    <property type="match status" value="1"/>
</dbReference>
<dbReference type="NCBIfam" id="TIGR02191">
    <property type="entry name" value="RNaseIII"/>
    <property type="match status" value="1"/>
</dbReference>
<comment type="subcellular location">
    <subcellularLocation>
        <location evidence="8">Cytoplasm</location>
    </subcellularLocation>
</comment>
<dbReference type="PANTHER" id="PTHR11207:SF0">
    <property type="entry name" value="RIBONUCLEASE 3"/>
    <property type="match status" value="1"/>
</dbReference>
<dbReference type="Proteomes" id="UP001243717">
    <property type="component" value="Unassembled WGS sequence"/>
</dbReference>
<evidence type="ECO:0000256" key="6">
    <source>
        <dbReference type="ARBA" id="ARBA00022801"/>
    </source>
</evidence>
<keyword evidence="4 8" id="KW-0540">Nuclease</keyword>
<dbReference type="Pfam" id="PF00035">
    <property type="entry name" value="dsrm"/>
    <property type="match status" value="1"/>
</dbReference>
<comment type="caution">
    <text evidence="11">The sequence shown here is derived from an EMBL/GenBank/DDBJ whole genome shotgun (WGS) entry which is preliminary data.</text>
</comment>
<dbReference type="SMART" id="SM00535">
    <property type="entry name" value="RIBOc"/>
    <property type="match status" value="1"/>
</dbReference>
<evidence type="ECO:0000256" key="2">
    <source>
        <dbReference type="ARBA" id="ARBA00010183"/>
    </source>
</evidence>
<dbReference type="SUPFAM" id="SSF69065">
    <property type="entry name" value="RNase III domain-like"/>
    <property type="match status" value="1"/>
</dbReference>
<dbReference type="GO" id="GO:0004525">
    <property type="term" value="F:ribonuclease III activity"/>
    <property type="evidence" value="ECO:0007669"/>
    <property type="project" value="UniProtKB-EC"/>
</dbReference>
<feature type="binding site" evidence="8">
    <location>
        <position position="118"/>
    </location>
    <ligand>
        <name>Mg(2+)</name>
        <dbReference type="ChEBI" id="CHEBI:18420"/>
    </ligand>
</feature>
<dbReference type="PROSITE" id="PS50137">
    <property type="entry name" value="DS_RBD"/>
    <property type="match status" value="1"/>
</dbReference>
<dbReference type="InterPro" id="IPR011907">
    <property type="entry name" value="RNase_III"/>
</dbReference>
<sequence length="225" mass="24699">MHTSKQVFEPISRHSFQDESLLKLALTHSSCDRPEGDNQRLEFLGDAVLDLVIAETLYHKFPQANEGALDRCRASLVNGKSLARIARKHHLGKYLEVGEAHRQHHADPSHAMLEDALEALIGAVFLDGGLECARQTIQHLFGEPINAIEVSAGSQNPKGQLQEWSQKHYHGVVPEYRELPAEGPDHDRHYSAAVFLAGKELGRGTGSSKKAAEANAAHVALKALE</sequence>
<comment type="cofactor">
    <cofactor evidence="8">
        <name>Mg(2+)</name>
        <dbReference type="ChEBI" id="CHEBI:18420"/>
    </cofactor>
</comment>
<dbReference type="Pfam" id="PF14622">
    <property type="entry name" value="Ribonucleas_3_3"/>
    <property type="match status" value="1"/>
</dbReference>
<feature type="binding site" evidence="8">
    <location>
        <position position="115"/>
    </location>
    <ligand>
        <name>Mg(2+)</name>
        <dbReference type="ChEBI" id="CHEBI:18420"/>
    </ligand>
</feature>
<keyword evidence="8" id="KW-0698">rRNA processing</keyword>
<keyword evidence="6 8" id="KW-0378">Hydrolase</keyword>
<gene>
    <name evidence="8 11" type="primary">rnc</name>
    <name evidence="11" type="ORF">QEH59_17420</name>
</gene>
<dbReference type="InterPro" id="IPR036389">
    <property type="entry name" value="RNase_III_sf"/>
</dbReference>
<dbReference type="EMBL" id="JARXIC010000054">
    <property type="protein sequence ID" value="MDQ8196218.1"/>
    <property type="molecule type" value="Genomic_DNA"/>
</dbReference>
<keyword evidence="3 8" id="KW-0507">mRNA processing</keyword>
<dbReference type="InterPro" id="IPR000999">
    <property type="entry name" value="RNase_III_dom"/>
</dbReference>
<keyword evidence="8" id="KW-0460">Magnesium</keyword>
<feature type="active site" evidence="8">
    <location>
        <position position="118"/>
    </location>
</feature>
<organism evidence="11 12">
    <name type="scientific">Thalassobacterium sedimentorum</name>
    <dbReference type="NCBI Taxonomy" id="3041258"/>
    <lineage>
        <taxon>Bacteria</taxon>
        <taxon>Pseudomonadati</taxon>
        <taxon>Verrucomicrobiota</taxon>
        <taxon>Opitutia</taxon>
        <taxon>Puniceicoccales</taxon>
        <taxon>Coraliomargaritaceae</taxon>
        <taxon>Thalassobacterium</taxon>
    </lineage>
</organism>
<evidence type="ECO:0000256" key="5">
    <source>
        <dbReference type="ARBA" id="ARBA00022759"/>
    </source>
</evidence>
<dbReference type="Gene3D" id="3.30.160.20">
    <property type="match status" value="1"/>
</dbReference>
<reference evidence="11 12" key="1">
    <citation type="submission" date="2023-04" db="EMBL/GenBank/DDBJ databases">
        <title>A novel bacteria isolated from coastal sediment.</title>
        <authorList>
            <person name="Liu X.-J."/>
            <person name="Du Z.-J."/>
        </authorList>
    </citation>
    <scope>NUCLEOTIDE SEQUENCE [LARGE SCALE GENOMIC DNA]</scope>
    <source>
        <strain evidence="11 12">SDUM461004</strain>
    </source>
</reference>
<evidence type="ECO:0000256" key="1">
    <source>
        <dbReference type="ARBA" id="ARBA00000109"/>
    </source>
</evidence>
<comment type="subunit">
    <text evidence="8">Homodimer.</text>
</comment>
<comment type="catalytic activity">
    <reaction evidence="1 8">
        <text>Endonucleolytic cleavage to 5'-phosphomonoester.</text>
        <dbReference type="EC" id="3.1.26.3"/>
    </reaction>
</comment>